<gene>
    <name evidence="1" type="ORF">JOF53_002821</name>
</gene>
<dbReference type="EMBL" id="JAGIOO010000001">
    <property type="protein sequence ID" value="MBP2473949.1"/>
    <property type="molecule type" value="Genomic_DNA"/>
</dbReference>
<proteinExistence type="predicted"/>
<keyword evidence="2" id="KW-1185">Reference proteome</keyword>
<name>A0ABS5ACL8_9PSEU</name>
<protein>
    <recommendedName>
        <fullName evidence="3">CopG family transcriptional regulator</fullName>
    </recommendedName>
</protein>
<evidence type="ECO:0000313" key="2">
    <source>
        <dbReference type="Proteomes" id="UP001519363"/>
    </source>
</evidence>
<comment type="caution">
    <text evidence="1">The sequence shown here is derived from an EMBL/GenBank/DDBJ whole genome shotgun (WGS) entry which is preliminary data.</text>
</comment>
<reference evidence="1 2" key="1">
    <citation type="submission" date="2021-03" db="EMBL/GenBank/DDBJ databases">
        <title>Sequencing the genomes of 1000 actinobacteria strains.</title>
        <authorList>
            <person name="Klenk H.-P."/>
        </authorList>
    </citation>
    <scope>NUCLEOTIDE SEQUENCE [LARGE SCALE GENOMIC DNA]</scope>
    <source>
        <strain evidence="1 2">DSM 44580</strain>
    </source>
</reference>
<dbReference type="RefSeq" id="WP_086784821.1">
    <property type="nucleotide sequence ID" value="NZ_JAGIOO010000001.1"/>
</dbReference>
<accession>A0ABS5ACL8</accession>
<evidence type="ECO:0008006" key="3">
    <source>
        <dbReference type="Google" id="ProtNLM"/>
    </source>
</evidence>
<sequence>MDAKKLAELREYYDTHELTEEDFDRLVPAEPVPAEQVMVTYSLRLPKPVMDQVRQLAEAQSRKATALMREWIEQRVATELGKSDVIQVSKAELSLVVQEAVRDALRKAG</sequence>
<organism evidence="1 2">
    <name type="scientific">Crossiella equi</name>
    <dbReference type="NCBI Taxonomy" id="130796"/>
    <lineage>
        <taxon>Bacteria</taxon>
        <taxon>Bacillati</taxon>
        <taxon>Actinomycetota</taxon>
        <taxon>Actinomycetes</taxon>
        <taxon>Pseudonocardiales</taxon>
        <taxon>Pseudonocardiaceae</taxon>
        <taxon>Crossiella</taxon>
    </lineage>
</organism>
<dbReference type="Proteomes" id="UP001519363">
    <property type="component" value="Unassembled WGS sequence"/>
</dbReference>
<evidence type="ECO:0000313" key="1">
    <source>
        <dbReference type="EMBL" id="MBP2473949.1"/>
    </source>
</evidence>